<proteinExistence type="predicted"/>
<name>A0A4Q9I4C0_STRKA</name>
<dbReference type="PANTHER" id="PTHR35526">
    <property type="entry name" value="ANTI-SIGMA-F FACTOR RSBW-RELATED"/>
    <property type="match status" value="1"/>
</dbReference>
<dbReference type="Gene3D" id="3.30.565.10">
    <property type="entry name" value="Histidine kinase-like ATPase, C-terminal domain"/>
    <property type="match status" value="1"/>
</dbReference>
<feature type="region of interest" description="Disordered" evidence="1">
    <location>
        <begin position="1"/>
        <end position="33"/>
    </location>
</feature>
<accession>A0A4Q9I4C0</accession>
<gene>
    <name evidence="2" type="ORF">EYS09_00110</name>
</gene>
<dbReference type="InterPro" id="IPR036890">
    <property type="entry name" value="HATPase_C_sf"/>
</dbReference>
<evidence type="ECO:0000313" key="3">
    <source>
        <dbReference type="Proteomes" id="UP000292452"/>
    </source>
</evidence>
<dbReference type="InterPro" id="IPR050267">
    <property type="entry name" value="Anti-sigma-factor_SerPK"/>
</dbReference>
<keyword evidence="2" id="KW-0067">ATP-binding</keyword>
<keyword evidence="2" id="KW-0547">Nucleotide-binding</keyword>
<protein>
    <submittedName>
        <fullName evidence="2">ATP-binding protein</fullName>
    </submittedName>
</protein>
<dbReference type="PANTHER" id="PTHR35526:SF3">
    <property type="entry name" value="ANTI-SIGMA-F FACTOR RSBW"/>
    <property type="match status" value="1"/>
</dbReference>
<dbReference type="EMBL" id="SIXH01000001">
    <property type="protein sequence ID" value="TBO61630.1"/>
    <property type="molecule type" value="Genomic_DNA"/>
</dbReference>
<dbReference type="SUPFAM" id="SSF55874">
    <property type="entry name" value="ATPase domain of HSP90 chaperone/DNA topoisomerase II/histidine kinase"/>
    <property type="match status" value="1"/>
</dbReference>
<dbReference type="Proteomes" id="UP000292452">
    <property type="component" value="Unassembled WGS sequence"/>
</dbReference>
<dbReference type="AlphaFoldDB" id="A0A4Q9I4C0"/>
<dbReference type="GO" id="GO:0005524">
    <property type="term" value="F:ATP binding"/>
    <property type="evidence" value="ECO:0007669"/>
    <property type="project" value="UniProtKB-KW"/>
</dbReference>
<reference evidence="2 3" key="1">
    <citation type="submission" date="2019-02" db="EMBL/GenBank/DDBJ databases">
        <title>Draft Genome Sequence of Streptomyces sp. AM-2504, identified by 16S rRNA comparative analysis as a Streptomyces Kasugaensis strain.</title>
        <authorList>
            <person name="Napolioni V."/>
            <person name="Giuliodori A.M."/>
            <person name="Spurio R."/>
            <person name="Fabbretti A."/>
        </authorList>
    </citation>
    <scope>NUCLEOTIDE SEQUENCE [LARGE SCALE GENOMIC DNA]</scope>
    <source>
        <strain evidence="2 3">AM-2504</strain>
    </source>
</reference>
<sequence>MTPHRAGNTHAHLPGTADGHWPAQASPDALGDEASMRGATGFAACALMADGQAAGEGRRFTWSTLSGWGLNPLIDNATLIVSELLSNALQYGLVHPPAHRADRRPVWLGLLRRGRTVLCTVCDHSTAVPVLRKPDHLSQSGRGLHIVNYLSASWGWTTPNVGGKAVWAAVSPSPRDDTPASAATTRTW</sequence>
<evidence type="ECO:0000256" key="1">
    <source>
        <dbReference type="SAM" id="MobiDB-lite"/>
    </source>
</evidence>
<organism evidence="2 3">
    <name type="scientific">Streptomyces kasugaensis</name>
    <dbReference type="NCBI Taxonomy" id="1946"/>
    <lineage>
        <taxon>Bacteria</taxon>
        <taxon>Bacillati</taxon>
        <taxon>Actinomycetota</taxon>
        <taxon>Actinomycetes</taxon>
        <taxon>Kitasatosporales</taxon>
        <taxon>Streptomycetaceae</taxon>
        <taxon>Streptomyces</taxon>
    </lineage>
</organism>
<comment type="caution">
    <text evidence="2">The sequence shown here is derived from an EMBL/GenBank/DDBJ whole genome shotgun (WGS) entry which is preliminary data.</text>
</comment>
<evidence type="ECO:0000313" key="2">
    <source>
        <dbReference type="EMBL" id="TBO61630.1"/>
    </source>
</evidence>
<keyword evidence="3" id="KW-1185">Reference proteome</keyword>
<dbReference type="CDD" id="cd16936">
    <property type="entry name" value="HATPase_RsbW-like"/>
    <property type="match status" value="1"/>
</dbReference>